<gene>
    <name evidence="8" type="ORF">CRE_31539</name>
</gene>
<dbReference type="GO" id="GO:0016020">
    <property type="term" value="C:membrane"/>
    <property type="evidence" value="ECO:0007669"/>
    <property type="project" value="UniProtKB-SubCell"/>
</dbReference>
<protein>
    <submittedName>
        <fullName evidence="8">Uncharacterized protein</fullName>
    </submittedName>
</protein>
<comment type="subcellular location">
    <subcellularLocation>
        <location evidence="1">Membrane</location>
        <topology evidence="1">Multi-pass membrane protein</topology>
    </subcellularLocation>
</comment>
<dbReference type="HOGENOM" id="CLU_980852_0_0_1"/>
<feature type="transmembrane region" description="Helical" evidence="7">
    <location>
        <begin position="136"/>
        <end position="155"/>
    </location>
</feature>
<keyword evidence="4 7" id="KW-1133">Transmembrane helix</keyword>
<dbReference type="OrthoDB" id="419616at2759"/>
<dbReference type="PANTHER" id="PTHR23504:SF1">
    <property type="entry name" value="GH21943P-RELATED"/>
    <property type="match status" value="1"/>
</dbReference>
<keyword evidence="2" id="KW-0813">Transport</keyword>
<feature type="transmembrane region" description="Helical" evidence="7">
    <location>
        <begin position="26"/>
        <end position="49"/>
    </location>
</feature>
<keyword evidence="5 7" id="KW-0472">Membrane</keyword>
<name>E3NI52_CAERE</name>
<dbReference type="FunCoup" id="E3NI52">
    <property type="interactions" value="3067"/>
</dbReference>
<evidence type="ECO:0000256" key="1">
    <source>
        <dbReference type="ARBA" id="ARBA00004141"/>
    </source>
</evidence>
<feature type="transmembrane region" description="Helical" evidence="7">
    <location>
        <begin position="232"/>
        <end position="252"/>
    </location>
</feature>
<dbReference type="STRING" id="31234.E3NI52"/>
<keyword evidence="3 7" id="KW-0812">Transmembrane</keyword>
<evidence type="ECO:0000313" key="9">
    <source>
        <dbReference type="Proteomes" id="UP000008281"/>
    </source>
</evidence>
<evidence type="ECO:0000313" key="8">
    <source>
        <dbReference type="EMBL" id="EFO98766.1"/>
    </source>
</evidence>
<evidence type="ECO:0000256" key="4">
    <source>
        <dbReference type="ARBA" id="ARBA00022989"/>
    </source>
</evidence>
<dbReference type="InParanoid" id="E3NI52"/>
<accession>E3NI52</accession>
<evidence type="ECO:0000256" key="6">
    <source>
        <dbReference type="SAM" id="MobiDB-lite"/>
    </source>
</evidence>
<dbReference type="InterPro" id="IPR036259">
    <property type="entry name" value="MFS_trans_sf"/>
</dbReference>
<evidence type="ECO:0000256" key="7">
    <source>
        <dbReference type="SAM" id="Phobius"/>
    </source>
</evidence>
<dbReference type="AlphaFoldDB" id="E3NI52"/>
<evidence type="ECO:0000256" key="2">
    <source>
        <dbReference type="ARBA" id="ARBA00022448"/>
    </source>
</evidence>
<proteinExistence type="predicted"/>
<keyword evidence="9" id="KW-1185">Reference proteome</keyword>
<dbReference type="SUPFAM" id="SSF103473">
    <property type="entry name" value="MFS general substrate transporter"/>
    <property type="match status" value="1"/>
</dbReference>
<dbReference type="eggNOG" id="KOG2816">
    <property type="taxonomic scope" value="Eukaryota"/>
</dbReference>
<dbReference type="Proteomes" id="UP000008281">
    <property type="component" value="Unassembled WGS sequence"/>
</dbReference>
<feature type="transmembrane region" description="Helical" evidence="7">
    <location>
        <begin position="100"/>
        <end position="124"/>
    </location>
</feature>
<feature type="compositionally biased region" description="Polar residues" evidence="6">
    <location>
        <begin position="265"/>
        <end position="284"/>
    </location>
</feature>
<evidence type="ECO:0000256" key="5">
    <source>
        <dbReference type="ARBA" id="ARBA00023136"/>
    </source>
</evidence>
<organism evidence="9">
    <name type="scientific">Caenorhabditis remanei</name>
    <name type="common">Caenorhabditis vulgaris</name>
    <dbReference type="NCBI Taxonomy" id="31234"/>
    <lineage>
        <taxon>Eukaryota</taxon>
        <taxon>Metazoa</taxon>
        <taxon>Ecdysozoa</taxon>
        <taxon>Nematoda</taxon>
        <taxon>Chromadorea</taxon>
        <taxon>Rhabditida</taxon>
        <taxon>Rhabditina</taxon>
        <taxon>Rhabditomorpha</taxon>
        <taxon>Rhabditoidea</taxon>
        <taxon>Rhabditidae</taxon>
        <taxon>Peloderinae</taxon>
        <taxon>Caenorhabditis</taxon>
    </lineage>
</organism>
<sequence length="284" mass="31470">MSQQVSPRSTSNLHNYQLPKASVSHALVVIFLEYFAWGLLTVPVINVLAETFPTNKFLMNGLVLGVKNPRFFPLPVSETNRTKLSITSGHSESTRVLCQVLQLATIVFLSYLPESGQFSCFFVYLKLVVGFSPEAVAMYIGLVGILSVVAQTGFLHCLTSRFGTKHTITLGLIFQLIQLTWYGLGTHSLAHLRRVLNNHKNARGTPMMMFGIQQQVERAAAFDWQFIPGPPFLIGAMMVLFALLINSTLPHTPAASKYFRRSPTHSRQSSDTARLLSGDSSPHC</sequence>
<feature type="region of interest" description="Disordered" evidence="6">
    <location>
        <begin position="258"/>
        <end position="284"/>
    </location>
</feature>
<dbReference type="EMBL" id="DS268694">
    <property type="protein sequence ID" value="EFO98766.1"/>
    <property type="molecule type" value="Genomic_DNA"/>
</dbReference>
<feature type="transmembrane region" description="Helical" evidence="7">
    <location>
        <begin position="167"/>
        <end position="184"/>
    </location>
</feature>
<evidence type="ECO:0000256" key="3">
    <source>
        <dbReference type="ARBA" id="ARBA00022692"/>
    </source>
</evidence>
<reference evidence="8" key="1">
    <citation type="submission" date="2007-07" db="EMBL/GenBank/DDBJ databases">
        <title>PCAP assembly of the Caenorhabditis remanei genome.</title>
        <authorList>
            <consortium name="The Caenorhabditis remanei Sequencing Consortium"/>
            <person name="Wilson R.K."/>
        </authorList>
    </citation>
    <scope>NUCLEOTIDE SEQUENCE [LARGE SCALE GENOMIC DNA]</scope>
    <source>
        <strain evidence="8">PB4641</strain>
    </source>
</reference>
<dbReference type="PANTHER" id="PTHR23504">
    <property type="entry name" value="MAJOR FACILITATOR SUPERFAMILY DOMAIN-CONTAINING PROTEIN 10"/>
    <property type="match status" value="1"/>
</dbReference>